<dbReference type="Proteomes" id="UP000308828">
    <property type="component" value="Unassembled WGS sequence"/>
</dbReference>
<dbReference type="GO" id="GO:0006313">
    <property type="term" value="P:DNA transposition"/>
    <property type="evidence" value="ECO:0007669"/>
    <property type="project" value="InterPro"/>
</dbReference>
<evidence type="ECO:0000259" key="2">
    <source>
        <dbReference type="PROSITE" id="PS50994"/>
    </source>
</evidence>
<gene>
    <name evidence="3" type="ORF">FAA97_16700</name>
</gene>
<dbReference type="InterPro" id="IPR048020">
    <property type="entry name" value="Transpos_IS3"/>
</dbReference>
<dbReference type="InterPro" id="IPR009057">
    <property type="entry name" value="Homeodomain-like_sf"/>
</dbReference>
<sequence length="367" mass="42636">MKASKFSDAQKAFILKQGDDGVPVAEICRKAGISQAAYFNWRKKYAGLLPDEMRRLKALEDENSRLKKIVADLTLDREMLQDVIRRKPLRPVRKRKLIDGMLVDWGISIRRACKVLKFDTSTYHYKSRRTGQAPLERRIKEICETRVRYGCRRVHVHLRRDGWKINMKKTRRIYSELGLQLRNKHPKRRVKAKLRDDRQEAVGPNDVWAMDFVHDQLATGRKLRILTVVDTHSRYCPAADARFTYRGEDVVQTLEGICRKTGYPKTIRVDNGSEFISRDLDLWAYANNVTLDFSRPGKPTDNGFIEAFNSKLRSECLNAHWFLTLADSREKLETWRTYYNEERPHSAIGYNVPITLHNPGGATSQPS</sequence>
<proteinExistence type="predicted"/>
<feature type="domain" description="Integrase catalytic" evidence="2">
    <location>
        <begin position="200"/>
        <end position="361"/>
    </location>
</feature>
<dbReference type="InterPro" id="IPR001584">
    <property type="entry name" value="Integrase_cat-core"/>
</dbReference>
<dbReference type="Pfam" id="PF01527">
    <property type="entry name" value="HTH_Tnp_1"/>
    <property type="match status" value="1"/>
</dbReference>
<feature type="coiled-coil region" evidence="1">
    <location>
        <begin position="49"/>
        <end position="76"/>
    </location>
</feature>
<dbReference type="RefSeq" id="WP_136599704.1">
    <property type="nucleotide sequence ID" value="NZ_STGV01000006.1"/>
</dbReference>
<dbReference type="SUPFAM" id="SSF53098">
    <property type="entry name" value="Ribonuclease H-like"/>
    <property type="match status" value="1"/>
</dbReference>
<name>A0A4S8P013_9HYPH</name>
<dbReference type="EMBL" id="STGV01000006">
    <property type="protein sequence ID" value="THV20844.1"/>
    <property type="molecule type" value="Genomic_DNA"/>
</dbReference>
<dbReference type="Gene3D" id="3.30.420.10">
    <property type="entry name" value="Ribonuclease H-like superfamily/Ribonuclease H"/>
    <property type="match status" value="1"/>
</dbReference>
<dbReference type="SUPFAM" id="SSF46689">
    <property type="entry name" value="Homeodomain-like"/>
    <property type="match status" value="1"/>
</dbReference>
<evidence type="ECO:0000256" key="1">
    <source>
        <dbReference type="SAM" id="Coils"/>
    </source>
</evidence>
<dbReference type="InterPro" id="IPR036397">
    <property type="entry name" value="RNaseH_sf"/>
</dbReference>
<dbReference type="InterPro" id="IPR012337">
    <property type="entry name" value="RNaseH-like_sf"/>
</dbReference>
<dbReference type="OrthoDB" id="9809060at2"/>
<dbReference type="GO" id="GO:0004803">
    <property type="term" value="F:transposase activity"/>
    <property type="evidence" value="ECO:0007669"/>
    <property type="project" value="InterPro"/>
</dbReference>
<dbReference type="PANTHER" id="PTHR47515">
    <property type="entry name" value="LOW CALCIUM RESPONSE LOCUS PROTEIN T"/>
    <property type="match status" value="1"/>
</dbReference>
<dbReference type="PROSITE" id="PS50994">
    <property type="entry name" value="INTEGRASE"/>
    <property type="match status" value="1"/>
</dbReference>
<dbReference type="Pfam" id="PF13683">
    <property type="entry name" value="rve_3"/>
    <property type="match status" value="1"/>
</dbReference>
<keyword evidence="1" id="KW-0175">Coiled coil</keyword>
<protein>
    <submittedName>
        <fullName evidence="3">IS3 family transposase</fullName>
    </submittedName>
</protein>
<dbReference type="PANTHER" id="PTHR47515:SF1">
    <property type="entry name" value="BLR2054 PROTEIN"/>
    <property type="match status" value="1"/>
</dbReference>
<dbReference type="GO" id="GO:0003677">
    <property type="term" value="F:DNA binding"/>
    <property type="evidence" value="ECO:0007669"/>
    <property type="project" value="InterPro"/>
</dbReference>
<dbReference type="AlphaFoldDB" id="A0A4S8P013"/>
<reference evidence="3 4" key="1">
    <citation type="submission" date="2019-04" db="EMBL/GenBank/DDBJ databases">
        <title>Genome sequence of strain shin9-1.</title>
        <authorList>
            <person name="Gao J."/>
            <person name="Sun J."/>
        </authorList>
    </citation>
    <scope>NUCLEOTIDE SEQUENCE [LARGE SCALE GENOMIC DNA]</scope>
    <source>
        <strain evidence="4">shin9-1</strain>
    </source>
</reference>
<evidence type="ECO:0000313" key="3">
    <source>
        <dbReference type="EMBL" id="THV20844.1"/>
    </source>
</evidence>
<organism evidence="3 4">
    <name type="scientific">Peteryoungia ipomoeae</name>
    <dbReference type="NCBI Taxonomy" id="1210932"/>
    <lineage>
        <taxon>Bacteria</taxon>
        <taxon>Pseudomonadati</taxon>
        <taxon>Pseudomonadota</taxon>
        <taxon>Alphaproteobacteria</taxon>
        <taxon>Hyphomicrobiales</taxon>
        <taxon>Rhizobiaceae</taxon>
        <taxon>Peteryoungia</taxon>
    </lineage>
</organism>
<dbReference type="Pfam" id="PF13276">
    <property type="entry name" value="HTH_21"/>
    <property type="match status" value="1"/>
</dbReference>
<dbReference type="NCBIfam" id="NF033516">
    <property type="entry name" value="transpos_IS3"/>
    <property type="match status" value="1"/>
</dbReference>
<keyword evidence="4" id="KW-1185">Reference proteome</keyword>
<dbReference type="InterPro" id="IPR002514">
    <property type="entry name" value="Transposase_8"/>
</dbReference>
<accession>A0A4S8P013</accession>
<comment type="caution">
    <text evidence="3">The sequence shown here is derived from an EMBL/GenBank/DDBJ whole genome shotgun (WGS) entry which is preliminary data.</text>
</comment>
<dbReference type="GO" id="GO:0015074">
    <property type="term" value="P:DNA integration"/>
    <property type="evidence" value="ECO:0007669"/>
    <property type="project" value="InterPro"/>
</dbReference>
<dbReference type="InterPro" id="IPR025948">
    <property type="entry name" value="HTH-like_dom"/>
</dbReference>
<evidence type="ECO:0000313" key="4">
    <source>
        <dbReference type="Proteomes" id="UP000308828"/>
    </source>
</evidence>